<dbReference type="Gene3D" id="2.60.120.1440">
    <property type="match status" value="1"/>
</dbReference>
<organism evidence="4 5">
    <name type="scientific">Pseudoxanthomonas putridarboris</name>
    <dbReference type="NCBI Taxonomy" id="752605"/>
    <lineage>
        <taxon>Bacteria</taxon>
        <taxon>Pseudomonadati</taxon>
        <taxon>Pseudomonadota</taxon>
        <taxon>Gammaproteobacteria</taxon>
        <taxon>Lysobacterales</taxon>
        <taxon>Lysobacteraceae</taxon>
        <taxon>Pseudoxanthomonas</taxon>
    </lineage>
</organism>
<dbReference type="PANTHER" id="PTHR30273">
    <property type="entry name" value="PERIPLASMIC SIGNAL SENSOR AND SIGMA FACTOR ACTIVATOR FECR-RELATED"/>
    <property type="match status" value="1"/>
</dbReference>
<reference evidence="4 5" key="1">
    <citation type="submission" date="2024-04" db="EMBL/GenBank/DDBJ databases">
        <title>Draft genome sequence of Pseudoxanthomonas putridarboris WD12.</title>
        <authorList>
            <person name="Oh J."/>
        </authorList>
    </citation>
    <scope>NUCLEOTIDE SEQUENCE [LARGE SCALE GENOMIC DNA]</scope>
    <source>
        <strain evidence="4 5">WD12</strain>
    </source>
</reference>
<dbReference type="InterPro" id="IPR032623">
    <property type="entry name" value="FecR_N"/>
</dbReference>
<evidence type="ECO:0000259" key="3">
    <source>
        <dbReference type="Pfam" id="PF16220"/>
    </source>
</evidence>
<dbReference type="EMBL" id="JBBWWT010000001">
    <property type="protein sequence ID" value="MEL1262855.1"/>
    <property type="molecule type" value="Genomic_DNA"/>
</dbReference>
<dbReference type="InterPro" id="IPR012373">
    <property type="entry name" value="Ferrdict_sens_TM"/>
</dbReference>
<keyword evidence="1" id="KW-1133">Transmembrane helix</keyword>
<dbReference type="Proteomes" id="UP001459204">
    <property type="component" value="Unassembled WGS sequence"/>
</dbReference>
<dbReference type="Pfam" id="PF04773">
    <property type="entry name" value="FecR"/>
    <property type="match status" value="1"/>
</dbReference>
<keyword evidence="1" id="KW-0472">Membrane</keyword>
<dbReference type="PIRSF" id="PIRSF018266">
    <property type="entry name" value="FecR"/>
    <property type="match status" value="1"/>
</dbReference>
<dbReference type="InterPro" id="IPR006860">
    <property type="entry name" value="FecR"/>
</dbReference>
<dbReference type="RefSeq" id="WP_341724057.1">
    <property type="nucleotide sequence ID" value="NZ_JBBWWT010000001.1"/>
</dbReference>
<gene>
    <name evidence="4" type="ORF">AAD027_00510</name>
</gene>
<keyword evidence="5" id="KW-1185">Reference proteome</keyword>
<feature type="domain" description="FecR N-terminal" evidence="3">
    <location>
        <begin position="13"/>
        <end position="54"/>
    </location>
</feature>
<dbReference type="Gene3D" id="3.55.50.30">
    <property type="match status" value="1"/>
</dbReference>
<name>A0ABU9IV58_9GAMM</name>
<proteinExistence type="predicted"/>
<feature type="transmembrane region" description="Helical" evidence="1">
    <location>
        <begin position="87"/>
        <end position="108"/>
    </location>
</feature>
<evidence type="ECO:0000313" key="4">
    <source>
        <dbReference type="EMBL" id="MEL1262855.1"/>
    </source>
</evidence>
<sequence length="330" mass="36958">MMPTSGQQTERNEAERWFMRLQMHDCSKADRAACARWRLADPAHAAAYAEVERVFHLAAQAGDDPRLRAAARMARERMERRRRRRGALRWATSLAGVAVVVLALGIGWRSWNPAEPEQHYATAVGERRTLTLDDGSVALLDTDSALAVRYSRLRREVVLERGQAQFTVAPQPRRPFLVHTDLGTVRAVGTEFQVRRRTGGVEVMLMKGVVEVSAAAAAGEPRVATLAPGEQLDFDAGGRWNKHAFDPEVARGWTEGQLVFRGRPLKEVAEEMNRYNTAKIRLGQPALNDLQISGQFYGNDPDSLILALEHGWSLRAERPSADEIVLYRRD</sequence>
<comment type="caution">
    <text evidence="4">The sequence shown here is derived from an EMBL/GenBank/DDBJ whole genome shotgun (WGS) entry which is preliminary data.</text>
</comment>
<evidence type="ECO:0000256" key="1">
    <source>
        <dbReference type="SAM" id="Phobius"/>
    </source>
</evidence>
<keyword evidence="1" id="KW-0812">Transmembrane</keyword>
<accession>A0ABU9IV58</accession>
<dbReference type="PANTHER" id="PTHR30273:SF2">
    <property type="entry name" value="PROTEIN FECR"/>
    <property type="match status" value="1"/>
</dbReference>
<protein>
    <submittedName>
        <fullName evidence="4">FecR domain-containing protein</fullName>
    </submittedName>
</protein>
<dbReference type="Pfam" id="PF16220">
    <property type="entry name" value="DUF4880"/>
    <property type="match status" value="1"/>
</dbReference>
<evidence type="ECO:0000313" key="5">
    <source>
        <dbReference type="Proteomes" id="UP001459204"/>
    </source>
</evidence>
<feature type="domain" description="FecR protein" evidence="2">
    <location>
        <begin position="120"/>
        <end position="211"/>
    </location>
</feature>
<evidence type="ECO:0000259" key="2">
    <source>
        <dbReference type="Pfam" id="PF04773"/>
    </source>
</evidence>